<dbReference type="PANTHER" id="PTHR43736">
    <property type="entry name" value="ADP-RIBOSE PYROPHOSPHATASE"/>
    <property type="match status" value="1"/>
</dbReference>
<keyword evidence="3" id="KW-0378">Hydrolase</keyword>
<dbReference type="OrthoDB" id="129709at2"/>
<comment type="similarity">
    <text evidence="1">Belongs to the Nudix hydrolase family.</text>
</comment>
<dbReference type="Gene3D" id="3.90.79.10">
    <property type="entry name" value="Nucleoside Triphosphate Pyrophosphohydrolase"/>
    <property type="match status" value="1"/>
</dbReference>
<name>A0A1L2ZQ06_9MICC</name>
<dbReference type="Pfam" id="PF00293">
    <property type="entry name" value="NUDIX"/>
    <property type="match status" value="1"/>
</dbReference>
<proteinExistence type="inferred from homology"/>
<protein>
    <submittedName>
        <fullName evidence="3">NUDIX hydrolase</fullName>
    </submittedName>
</protein>
<evidence type="ECO:0000256" key="1">
    <source>
        <dbReference type="ARBA" id="ARBA00005582"/>
    </source>
</evidence>
<dbReference type="Proteomes" id="UP000183530">
    <property type="component" value="Chromosome"/>
</dbReference>
<dbReference type="STRING" id="556325.BHE16_09765"/>
<dbReference type="InterPro" id="IPR000086">
    <property type="entry name" value="NUDIX_hydrolase_dom"/>
</dbReference>
<organism evidence="3 4">
    <name type="scientific">Neomicrococcus aestuarii</name>
    <dbReference type="NCBI Taxonomy" id="556325"/>
    <lineage>
        <taxon>Bacteria</taxon>
        <taxon>Bacillati</taxon>
        <taxon>Actinomycetota</taxon>
        <taxon>Actinomycetes</taxon>
        <taxon>Micrococcales</taxon>
        <taxon>Micrococcaceae</taxon>
        <taxon>Neomicrococcus</taxon>
    </lineage>
</organism>
<dbReference type="GO" id="GO:0016787">
    <property type="term" value="F:hydrolase activity"/>
    <property type="evidence" value="ECO:0007669"/>
    <property type="project" value="UniProtKB-KW"/>
</dbReference>
<dbReference type="SUPFAM" id="SSF55811">
    <property type="entry name" value="Nudix"/>
    <property type="match status" value="1"/>
</dbReference>
<dbReference type="KEGG" id="nae:BHE16_09765"/>
<evidence type="ECO:0000313" key="4">
    <source>
        <dbReference type="Proteomes" id="UP000183530"/>
    </source>
</evidence>
<dbReference type="InterPro" id="IPR015797">
    <property type="entry name" value="NUDIX_hydrolase-like_dom_sf"/>
</dbReference>
<dbReference type="PROSITE" id="PS51462">
    <property type="entry name" value="NUDIX"/>
    <property type="match status" value="1"/>
</dbReference>
<dbReference type="CDD" id="cd03674">
    <property type="entry name" value="NUDIX_Hydrolase"/>
    <property type="match status" value="1"/>
</dbReference>
<reference evidence="3 4" key="1">
    <citation type="submission" date="2016-11" db="EMBL/GenBank/DDBJ databases">
        <title>Genome sequencing of Zhihengliuella aestuarii B18 antagonistic to Plasmodiophora brassicae.</title>
        <authorList>
            <person name="Luo Y."/>
        </authorList>
    </citation>
    <scope>NUCLEOTIDE SEQUENCE [LARGE SCALE GENOMIC DNA]</scope>
    <source>
        <strain evidence="3 4">B18</strain>
    </source>
</reference>
<gene>
    <name evidence="3" type="ORF">BHE16_09765</name>
</gene>
<sequence>MITSNLLTQLTALPESEDRSKYLAFVEEHGDAALRREGGAEHITGSCFVFSPALDKVLLCFHRKGQFWVQFGGHIENDDATVADTAQREAREESGIATLTLATNNIMDLDRHELHGGFKCAAHWDVGFVALADPAASIEVSDESEDVQWFTVNDLPNNLATGFKNRLANVLKQATKAGLGTSNKA</sequence>
<accession>A0A1L2ZQ06</accession>
<dbReference type="AlphaFoldDB" id="A0A1L2ZQ06"/>
<feature type="domain" description="Nudix hydrolase" evidence="2">
    <location>
        <begin position="40"/>
        <end position="173"/>
    </location>
</feature>
<keyword evidence="4" id="KW-1185">Reference proteome</keyword>
<dbReference type="EMBL" id="CP018135">
    <property type="protein sequence ID" value="APF41229.1"/>
    <property type="molecule type" value="Genomic_DNA"/>
</dbReference>
<evidence type="ECO:0000259" key="2">
    <source>
        <dbReference type="PROSITE" id="PS51462"/>
    </source>
</evidence>
<dbReference type="RefSeq" id="WP_071894697.1">
    <property type="nucleotide sequence ID" value="NZ_CP018135.1"/>
</dbReference>
<evidence type="ECO:0000313" key="3">
    <source>
        <dbReference type="EMBL" id="APF41229.1"/>
    </source>
</evidence>
<dbReference type="PANTHER" id="PTHR43736:SF1">
    <property type="entry name" value="DIHYDRONEOPTERIN TRIPHOSPHATE DIPHOSPHATASE"/>
    <property type="match status" value="1"/>
</dbReference>